<sequence length="1280" mass="142694">MEKISIKIIPTPATQDMSAASIEKLARITKIPEEKLRERISRGKAISITTAPHPKLDKLLELIRRIGFSVATGPATSKAISSKTDTSTFPSRGLRTEAGEWRIGDFIENLYEVKDIKQGGMGSVYIVRHARWNSMMAVKSLQHKFRENEEDRALFLKEAETWIDIGFHPNIAACYYVRNIKESPRIFIEYVDGGGLNEWLARRKNVGWDLLLDLMVQVSDGLHHAHTKGLVHRDVKPGNCMITKDGILKVTDFGLTKRRNQDIASDHSPGTTAEITLDRESITAAGMGTPGYMAPEMWIPHAEVGPPADMYAFGVMFFELCCGRKPFLVKPGEKRDKLALAHVKKAPPRPQTLRPDIPAEIEDLILRCLSKHPENRYPTFRDIRQELQSMYEKICGRRFSRETPDEVKLLSDALNNRAVSLMDLNHEDEARQRLREALDSDPHHPEATYNLGLLDWIKTKNPDPELMVRLEEVIKTPEYTGRGSYLLGRCCLGVGDVQKALKACEQAISSEDSHEEWLKSYAIALIGANRNEDAVNYLETYVNEFPNDEDAMGWLIGALQTSGRTDAVAAKLNGIPGSSSLKGQTAHEIADTYRFSVLTEMMKLTGHTGWITCMALFPRSGKLLTGSRDRTLRIWNLEEGREEKSFNVVGEPPAALWISPDEQIIAIASAQPGVPVKLLDLTSGRFQGNLLVQGKLSDLGFSPDGKQILTVEQKGAARLWDTSDFKAQTFQIPTHTVAAVSYDAGGRPYIFLTAIDRIIRKVNPLDSTTDAYERHHRELITVLGVSADGSRILSCGRDKQAILWDTADGTVLSSFLAHQDIPSLAVINLNRELAATYDPKSGIKVWDAKSGTVFRSFAPGDSDINCIAFGPEGKTVLAGSRDMNIRIWDVQGRQIIPTFALTKIRPITKQAKSEKKYHAMVETAKKAIKRGSYAMAYSLLRDSQMLAGYERSDTTLDLIVRLRDHGRRVGLHGAWKRKDVETTSGVMDIAFSPSAIYFTTAHADHTIRLWSTTTGENIKVFKGHTNLVTSLALSVNGREMISGSDDRSARVWDINTGRNYLVLKGHTESVSSVDYARDGSMAATGSWDCTSRIWRLPEGSQVKVLKGHDERVTSIAFGQDPGYLVTAGYDGIVKMWEISSGRVLRDLKGHKDRIMCLEVSPAGDLLISASMDGTVRVWDFRKGTCLRVLEVNEMGVRTAAFSQDQKYLVTGGPDTVLRIWDIEKGECQRAFQGHSREITGAKFSSNGRFVVSSSVDGNVMIWELDWDWEFDPQKNNERPV</sequence>
<dbReference type="InterPro" id="IPR008271">
    <property type="entry name" value="Ser/Thr_kinase_AS"/>
</dbReference>
<dbReference type="InterPro" id="IPR019734">
    <property type="entry name" value="TPR_rpt"/>
</dbReference>
<dbReference type="Gene3D" id="2.130.10.10">
    <property type="entry name" value="YVTN repeat-like/Quinoprotein amine dehydrogenase"/>
    <property type="match status" value="4"/>
</dbReference>
<dbReference type="EMBL" id="CP003360">
    <property type="protein sequence ID" value="AFM24335.1"/>
    <property type="molecule type" value="Genomic_DNA"/>
</dbReference>
<keyword evidence="1 3" id="KW-0853">WD repeat</keyword>
<feature type="repeat" description="WD" evidence="3">
    <location>
        <begin position="1147"/>
        <end position="1188"/>
    </location>
</feature>
<dbReference type="eggNOG" id="COG0457">
    <property type="taxonomic scope" value="Bacteria"/>
</dbReference>
<dbReference type="InterPro" id="IPR019775">
    <property type="entry name" value="WD40_repeat_CS"/>
</dbReference>
<reference evidence="7" key="1">
    <citation type="submission" date="2012-06" db="EMBL/GenBank/DDBJ databases">
        <title>Complete sequence of chromosome of Desulfomonile tiedjei DSM 6799.</title>
        <authorList>
            <person name="Lucas S."/>
            <person name="Copeland A."/>
            <person name="Lapidus A."/>
            <person name="Glavina del Rio T."/>
            <person name="Dalin E."/>
            <person name="Tice H."/>
            <person name="Bruce D."/>
            <person name="Goodwin L."/>
            <person name="Pitluck S."/>
            <person name="Peters L."/>
            <person name="Ovchinnikova G."/>
            <person name="Zeytun A."/>
            <person name="Lu M."/>
            <person name="Kyrpides N."/>
            <person name="Mavromatis K."/>
            <person name="Ivanova N."/>
            <person name="Brettin T."/>
            <person name="Detter J.C."/>
            <person name="Han C."/>
            <person name="Larimer F."/>
            <person name="Land M."/>
            <person name="Hauser L."/>
            <person name="Markowitz V."/>
            <person name="Cheng J.-F."/>
            <person name="Hugenholtz P."/>
            <person name="Woyke T."/>
            <person name="Wu D."/>
            <person name="Spring S."/>
            <person name="Schroeder M."/>
            <person name="Brambilla E."/>
            <person name="Klenk H.-P."/>
            <person name="Eisen J.A."/>
        </authorList>
    </citation>
    <scope>NUCLEOTIDE SEQUENCE [LARGE SCALE GENOMIC DNA]</scope>
    <source>
        <strain evidence="7">ATCC 49306 / DSM 6799 / DCB-1</strain>
    </source>
</reference>
<dbReference type="InterPro" id="IPR020472">
    <property type="entry name" value="WD40_PAC1"/>
</dbReference>
<dbReference type="SUPFAM" id="SSF56112">
    <property type="entry name" value="Protein kinase-like (PK-like)"/>
    <property type="match status" value="1"/>
</dbReference>
<dbReference type="PROSITE" id="PS50294">
    <property type="entry name" value="WD_REPEATS_REGION"/>
    <property type="match status" value="8"/>
</dbReference>
<dbReference type="SMART" id="SM00320">
    <property type="entry name" value="WD40"/>
    <property type="match status" value="13"/>
</dbReference>
<evidence type="ECO:0000256" key="4">
    <source>
        <dbReference type="PROSITE-ProRule" id="PRU00339"/>
    </source>
</evidence>
<dbReference type="Gene3D" id="3.30.200.20">
    <property type="entry name" value="Phosphorylase Kinase, domain 1"/>
    <property type="match status" value="1"/>
</dbReference>
<dbReference type="InterPro" id="IPR036322">
    <property type="entry name" value="WD40_repeat_dom_sf"/>
</dbReference>
<feature type="repeat" description="WD" evidence="3">
    <location>
        <begin position="1021"/>
        <end position="1062"/>
    </location>
</feature>
<dbReference type="GO" id="GO:0004672">
    <property type="term" value="F:protein kinase activity"/>
    <property type="evidence" value="ECO:0007669"/>
    <property type="project" value="InterPro"/>
</dbReference>
<evidence type="ECO:0000256" key="1">
    <source>
        <dbReference type="ARBA" id="ARBA00022574"/>
    </source>
</evidence>
<dbReference type="RefSeq" id="WP_014809483.1">
    <property type="nucleotide sequence ID" value="NC_018025.1"/>
</dbReference>
<dbReference type="PANTHER" id="PTHR19879:SF9">
    <property type="entry name" value="TRANSCRIPTION INITIATION FACTOR TFIID SUBUNIT 5"/>
    <property type="match status" value="1"/>
</dbReference>
<dbReference type="Gene3D" id="1.10.510.10">
    <property type="entry name" value="Transferase(Phosphotransferase) domain 1"/>
    <property type="match status" value="1"/>
</dbReference>
<dbReference type="InterPro" id="IPR001680">
    <property type="entry name" value="WD40_rpt"/>
</dbReference>
<dbReference type="PROSITE" id="PS00108">
    <property type="entry name" value="PROTEIN_KINASE_ST"/>
    <property type="match status" value="1"/>
</dbReference>
<dbReference type="Pfam" id="PF13432">
    <property type="entry name" value="TPR_16"/>
    <property type="match status" value="1"/>
</dbReference>
<dbReference type="PANTHER" id="PTHR19879">
    <property type="entry name" value="TRANSCRIPTION INITIATION FACTOR TFIID"/>
    <property type="match status" value="1"/>
</dbReference>
<dbReference type="AlphaFoldDB" id="I4C444"/>
<dbReference type="InterPro" id="IPR011047">
    <property type="entry name" value="Quinoprotein_ADH-like_sf"/>
</dbReference>
<feature type="repeat" description="WD" evidence="3">
    <location>
        <begin position="1231"/>
        <end position="1265"/>
    </location>
</feature>
<feature type="repeat" description="WD" evidence="3">
    <location>
        <begin position="1063"/>
        <end position="1104"/>
    </location>
</feature>
<evidence type="ECO:0000313" key="6">
    <source>
        <dbReference type="EMBL" id="AFM24335.1"/>
    </source>
</evidence>
<dbReference type="Pfam" id="PF14559">
    <property type="entry name" value="TPR_19"/>
    <property type="match status" value="1"/>
</dbReference>
<feature type="repeat" description="WD" evidence="3">
    <location>
        <begin position="1189"/>
        <end position="1230"/>
    </location>
</feature>
<proteinExistence type="predicted"/>
<evidence type="ECO:0000256" key="2">
    <source>
        <dbReference type="ARBA" id="ARBA00022737"/>
    </source>
</evidence>
<dbReference type="PRINTS" id="PR00320">
    <property type="entry name" value="GPROTEINBRPT"/>
</dbReference>
<dbReference type="PROSITE" id="PS00678">
    <property type="entry name" value="WD_REPEATS_1"/>
    <property type="match status" value="7"/>
</dbReference>
<dbReference type="InterPro" id="IPR011009">
    <property type="entry name" value="Kinase-like_dom_sf"/>
</dbReference>
<dbReference type="CDD" id="cd00200">
    <property type="entry name" value="WD40"/>
    <property type="match status" value="2"/>
</dbReference>
<dbReference type="PROSITE" id="PS50082">
    <property type="entry name" value="WD_REPEATS_2"/>
    <property type="match status" value="10"/>
</dbReference>
<dbReference type="InterPro" id="IPR015943">
    <property type="entry name" value="WD40/YVTN_repeat-like_dom_sf"/>
</dbReference>
<feature type="repeat" description="TPR" evidence="4">
    <location>
        <begin position="411"/>
        <end position="444"/>
    </location>
</feature>
<evidence type="ECO:0000256" key="3">
    <source>
        <dbReference type="PROSITE-ProRule" id="PRU00221"/>
    </source>
</evidence>
<dbReference type="KEGG" id="dti:Desti_1624"/>
<dbReference type="InterPro" id="IPR011990">
    <property type="entry name" value="TPR-like_helical_dom_sf"/>
</dbReference>
<gene>
    <name evidence="6" type="ordered locus">Desti_1624</name>
</gene>
<dbReference type="SMART" id="SM00220">
    <property type="entry name" value="S_TKc"/>
    <property type="match status" value="1"/>
</dbReference>
<dbReference type="InterPro" id="IPR000719">
    <property type="entry name" value="Prot_kinase_dom"/>
</dbReference>
<feature type="repeat" description="WD" evidence="3">
    <location>
        <begin position="773"/>
        <end position="814"/>
    </location>
</feature>
<dbReference type="PROSITE" id="PS50011">
    <property type="entry name" value="PROTEIN_KINASE_DOM"/>
    <property type="match status" value="1"/>
</dbReference>
<feature type="repeat" description="WD" evidence="3">
    <location>
        <begin position="986"/>
        <end position="1020"/>
    </location>
</feature>
<dbReference type="Pfam" id="PF00069">
    <property type="entry name" value="Pkinase"/>
    <property type="match status" value="1"/>
</dbReference>
<feature type="repeat" description="WD" evidence="3">
    <location>
        <begin position="857"/>
        <end position="898"/>
    </location>
</feature>
<dbReference type="GO" id="GO:0005524">
    <property type="term" value="F:ATP binding"/>
    <property type="evidence" value="ECO:0007669"/>
    <property type="project" value="InterPro"/>
</dbReference>
<feature type="domain" description="Protein kinase" evidence="5">
    <location>
        <begin position="110"/>
        <end position="391"/>
    </location>
</feature>
<dbReference type="CDD" id="cd14014">
    <property type="entry name" value="STKc_PknB_like"/>
    <property type="match status" value="1"/>
</dbReference>
<feature type="repeat" description="WD" evidence="3">
    <location>
        <begin position="1105"/>
        <end position="1146"/>
    </location>
</feature>
<keyword evidence="4" id="KW-0802">TPR repeat</keyword>
<dbReference type="HOGENOM" id="CLU_005857_0_0_7"/>
<accession>I4C444</accession>
<dbReference type="STRING" id="706587.Desti_1624"/>
<dbReference type="PROSITE" id="PS50005">
    <property type="entry name" value="TPR"/>
    <property type="match status" value="1"/>
</dbReference>
<dbReference type="Gene3D" id="1.25.40.10">
    <property type="entry name" value="Tetratricopeptide repeat domain"/>
    <property type="match status" value="2"/>
</dbReference>
<protein>
    <submittedName>
        <fullName evidence="6">WD40 repeat-containing protein</fullName>
    </submittedName>
</protein>
<dbReference type="eggNOG" id="COG0515">
    <property type="taxonomic scope" value="Bacteria"/>
</dbReference>
<name>I4C444_DESTA</name>
<keyword evidence="7" id="KW-1185">Reference proteome</keyword>
<evidence type="ECO:0000313" key="7">
    <source>
        <dbReference type="Proteomes" id="UP000006055"/>
    </source>
</evidence>
<dbReference type="Pfam" id="PF00400">
    <property type="entry name" value="WD40"/>
    <property type="match status" value="10"/>
</dbReference>
<dbReference type="eggNOG" id="COG2319">
    <property type="taxonomic scope" value="Bacteria"/>
</dbReference>
<dbReference type="SMART" id="SM00028">
    <property type="entry name" value="TPR"/>
    <property type="match status" value="2"/>
</dbReference>
<dbReference type="SUPFAM" id="SSF50998">
    <property type="entry name" value="Quinoprotein alcohol dehydrogenase-like"/>
    <property type="match status" value="1"/>
</dbReference>
<keyword evidence="2" id="KW-0677">Repeat</keyword>
<feature type="repeat" description="WD" evidence="3">
    <location>
        <begin position="604"/>
        <end position="645"/>
    </location>
</feature>
<dbReference type="SUPFAM" id="SSF50978">
    <property type="entry name" value="WD40 repeat-like"/>
    <property type="match status" value="1"/>
</dbReference>
<dbReference type="OrthoDB" id="9765809at2"/>
<organism evidence="6 7">
    <name type="scientific">Desulfomonile tiedjei (strain ATCC 49306 / DSM 6799 / DCB-1)</name>
    <dbReference type="NCBI Taxonomy" id="706587"/>
    <lineage>
        <taxon>Bacteria</taxon>
        <taxon>Pseudomonadati</taxon>
        <taxon>Thermodesulfobacteriota</taxon>
        <taxon>Desulfomonilia</taxon>
        <taxon>Desulfomonilales</taxon>
        <taxon>Desulfomonilaceae</taxon>
        <taxon>Desulfomonile</taxon>
    </lineage>
</organism>
<dbReference type="Proteomes" id="UP000006055">
    <property type="component" value="Chromosome"/>
</dbReference>
<evidence type="ECO:0000259" key="5">
    <source>
        <dbReference type="PROSITE" id="PS50011"/>
    </source>
</evidence>
<dbReference type="SUPFAM" id="SSF48452">
    <property type="entry name" value="TPR-like"/>
    <property type="match status" value="1"/>
</dbReference>